<evidence type="ECO:0000256" key="9">
    <source>
        <dbReference type="ARBA" id="ARBA00022984"/>
    </source>
</evidence>
<name>A0A3A4B4F5_9ACTN</name>
<keyword evidence="10 17" id="KW-1133">Transmembrane helix</keyword>
<gene>
    <name evidence="17" type="primary">uppP</name>
    <name evidence="18" type="ORF">D5H75_04595</name>
</gene>
<dbReference type="RefSeq" id="WP_119925015.1">
    <property type="nucleotide sequence ID" value="NZ_QZEY01000001.1"/>
</dbReference>
<comment type="function">
    <text evidence="17">Catalyzes the dephosphorylation of undecaprenyl diphosphate (UPP). Confers resistance to bacitracin.</text>
</comment>
<comment type="subcellular location">
    <subcellularLocation>
        <location evidence="1 17">Cell membrane</location>
        <topology evidence="1 17">Multi-pass membrane protein</topology>
    </subcellularLocation>
</comment>
<comment type="similarity">
    <text evidence="2 17">Belongs to the UppP family.</text>
</comment>
<reference evidence="18 19" key="1">
    <citation type="submission" date="2018-09" db="EMBL/GenBank/DDBJ databases">
        <title>YIM 75507 draft genome.</title>
        <authorList>
            <person name="Tang S."/>
            <person name="Feng Y."/>
        </authorList>
    </citation>
    <scope>NUCLEOTIDE SEQUENCE [LARGE SCALE GENOMIC DNA]</scope>
    <source>
        <strain evidence="18 19">YIM 75507</strain>
    </source>
</reference>
<evidence type="ECO:0000256" key="12">
    <source>
        <dbReference type="ARBA" id="ARBA00023251"/>
    </source>
</evidence>
<keyword evidence="9 17" id="KW-0573">Peptidoglycan synthesis</keyword>
<evidence type="ECO:0000256" key="13">
    <source>
        <dbReference type="ARBA" id="ARBA00023316"/>
    </source>
</evidence>
<evidence type="ECO:0000256" key="1">
    <source>
        <dbReference type="ARBA" id="ARBA00004651"/>
    </source>
</evidence>
<sequence length="273" mass="29060">MGALEAIVLGIVQGLTEFLPISSSGHLLFVPRLAGWPDPGAAFTAVIQLGTMLAVVLYFWRDLARIAFTWARSLWRPELRASLDARMGWYITLGTIPIGVAGLVFDDEIEGAARNLWLNASMLIALGLVLLLAERVGAQSRRVDQITLRDGLVVGLFQALALIPGVSRSGATITGGLFLGLTREAAARYSFLLSVPAVVLSGLYELRHVGAGGGPPVAPTVIATVVSFAVGYASIAWLLRFLVRHSTLVFVVYRVALGVFLLTLLSLGVIAPS</sequence>
<feature type="transmembrane region" description="Helical" evidence="17">
    <location>
        <begin position="186"/>
        <end position="204"/>
    </location>
</feature>
<comment type="catalytic activity">
    <reaction evidence="16 17">
        <text>di-trans,octa-cis-undecaprenyl diphosphate + H2O = di-trans,octa-cis-undecaprenyl phosphate + phosphate + H(+)</text>
        <dbReference type="Rhea" id="RHEA:28094"/>
        <dbReference type="ChEBI" id="CHEBI:15377"/>
        <dbReference type="ChEBI" id="CHEBI:15378"/>
        <dbReference type="ChEBI" id="CHEBI:43474"/>
        <dbReference type="ChEBI" id="CHEBI:58405"/>
        <dbReference type="ChEBI" id="CHEBI:60392"/>
        <dbReference type="EC" id="3.6.1.27"/>
    </reaction>
</comment>
<keyword evidence="11 17" id="KW-0472">Membrane</keyword>
<feature type="transmembrane region" description="Helical" evidence="17">
    <location>
        <begin position="116"/>
        <end position="133"/>
    </location>
</feature>
<evidence type="ECO:0000256" key="6">
    <source>
        <dbReference type="ARBA" id="ARBA00022692"/>
    </source>
</evidence>
<feature type="transmembrane region" description="Helical" evidence="17">
    <location>
        <begin position="41"/>
        <end position="60"/>
    </location>
</feature>
<dbReference type="Pfam" id="PF02673">
    <property type="entry name" value="BacA"/>
    <property type="match status" value="1"/>
</dbReference>
<dbReference type="HAMAP" id="MF_01006">
    <property type="entry name" value="Undec_diphosphatase"/>
    <property type="match status" value="1"/>
</dbReference>
<dbReference type="GO" id="GO:0008360">
    <property type="term" value="P:regulation of cell shape"/>
    <property type="evidence" value="ECO:0007669"/>
    <property type="project" value="UniProtKB-KW"/>
</dbReference>
<evidence type="ECO:0000256" key="14">
    <source>
        <dbReference type="ARBA" id="ARBA00032707"/>
    </source>
</evidence>
<evidence type="ECO:0000256" key="11">
    <source>
        <dbReference type="ARBA" id="ARBA00023136"/>
    </source>
</evidence>
<dbReference type="GO" id="GO:0050380">
    <property type="term" value="F:undecaprenyl-diphosphatase activity"/>
    <property type="evidence" value="ECO:0007669"/>
    <property type="project" value="UniProtKB-UniRule"/>
</dbReference>
<protein>
    <recommendedName>
        <fullName evidence="4 17">Undecaprenyl-diphosphatase</fullName>
        <ecNumber evidence="3 17">3.6.1.27</ecNumber>
    </recommendedName>
    <alternativeName>
        <fullName evidence="15 17">Bacitracin resistance protein</fullName>
    </alternativeName>
    <alternativeName>
        <fullName evidence="14 17">Undecaprenyl pyrophosphate phosphatase</fullName>
    </alternativeName>
</protein>
<dbReference type="GO" id="GO:0071555">
    <property type="term" value="P:cell wall organization"/>
    <property type="evidence" value="ECO:0007669"/>
    <property type="project" value="UniProtKB-KW"/>
</dbReference>
<keyword evidence="6 17" id="KW-0812">Transmembrane</keyword>
<proteinExistence type="inferred from homology"/>
<dbReference type="GO" id="GO:0046677">
    <property type="term" value="P:response to antibiotic"/>
    <property type="evidence" value="ECO:0007669"/>
    <property type="project" value="UniProtKB-UniRule"/>
</dbReference>
<keyword evidence="8 17" id="KW-0133">Cell shape</keyword>
<dbReference type="AlphaFoldDB" id="A0A3A4B4F5"/>
<dbReference type="NCBIfam" id="TIGR00753">
    <property type="entry name" value="undec_PP_bacA"/>
    <property type="match status" value="1"/>
</dbReference>
<feature type="transmembrane region" description="Helical" evidence="17">
    <location>
        <begin position="216"/>
        <end position="239"/>
    </location>
</feature>
<dbReference type="PANTHER" id="PTHR30622">
    <property type="entry name" value="UNDECAPRENYL-DIPHOSPHATASE"/>
    <property type="match status" value="1"/>
</dbReference>
<dbReference type="GO" id="GO:0009252">
    <property type="term" value="P:peptidoglycan biosynthetic process"/>
    <property type="evidence" value="ECO:0007669"/>
    <property type="project" value="UniProtKB-KW"/>
</dbReference>
<evidence type="ECO:0000256" key="3">
    <source>
        <dbReference type="ARBA" id="ARBA00012374"/>
    </source>
</evidence>
<comment type="caution">
    <text evidence="18">The sequence shown here is derived from an EMBL/GenBank/DDBJ whole genome shotgun (WGS) entry which is preliminary data.</text>
</comment>
<keyword evidence="5 17" id="KW-1003">Cell membrane</keyword>
<keyword evidence="12 17" id="KW-0046">Antibiotic resistance</keyword>
<feature type="transmembrane region" description="Helical" evidence="17">
    <location>
        <begin position="251"/>
        <end position="271"/>
    </location>
</feature>
<dbReference type="OrthoDB" id="9808289at2"/>
<dbReference type="EC" id="3.6.1.27" evidence="3 17"/>
<dbReference type="NCBIfam" id="NF001392">
    <property type="entry name" value="PRK00281.2-1"/>
    <property type="match status" value="1"/>
</dbReference>
<evidence type="ECO:0000256" key="8">
    <source>
        <dbReference type="ARBA" id="ARBA00022960"/>
    </source>
</evidence>
<feature type="transmembrane region" description="Helical" evidence="17">
    <location>
        <begin position="87"/>
        <end position="104"/>
    </location>
</feature>
<organism evidence="18 19">
    <name type="scientific">Bailinhaonella thermotolerans</name>
    <dbReference type="NCBI Taxonomy" id="1070861"/>
    <lineage>
        <taxon>Bacteria</taxon>
        <taxon>Bacillati</taxon>
        <taxon>Actinomycetota</taxon>
        <taxon>Actinomycetes</taxon>
        <taxon>Streptosporangiales</taxon>
        <taxon>Streptosporangiaceae</taxon>
        <taxon>Bailinhaonella</taxon>
    </lineage>
</organism>
<evidence type="ECO:0000256" key="15">
    <source>
        <dbReference type="ARBA" id="ARBA00032932"/>
    </source>
</evidence>
<evidence type="ECO:0000256" key="2">
    <source>
        <dbReference type="ARBA" id="ARBA00010621"/>
    </source>
</evidence>
<evidence type="ECO:0000256" key="7">
    <source>
        <dbReference type="ARBA" id="ARBA00022801"/>
    </source>
</evidence>
<evidence type="ECO:0000256" key="16">
    <source>
        <dbReference type="ARBA" id="ARBA00047594"/>
    </source>
</evidence>
<keyword evidence="19" id="KW-1185">Reference proteome</keyword>
<feature type="transmembrane region" description="Helical" evidence="17">
    <location>
        <begin position="6"/>
        <end position="29"/>
    </location>
</feature>
<keyword evidence="7 17" id="KW-0378">Hydrolase</keyword>
<evidence type="ECO:0000256" key="10">
    <source>
        <dbReference type="ARBA" id="ARBA00022989"/>
    </source>
</evidence>
<keyword evidence="13 17" id="KW-0961">Cell wall biogenesis/degradation</keyword>
<dbReference type="GO" id="GO:0005886">
    <property type="term" value="C:plasma membrane"/>
    <property type="evidence" value="ECO:0007669"/>
    <property type="project" value="UniProtKB-SubCell"/>
</dbReference>
<comment type="miscellaneous">
    <text evidence="17">Bacitracin is thought to be involved in the inhibition of peptidoglycan synthesis by sequestering undecaprenyl diphosphate, thereby reducing the pool of lipid carrier available.</text>
</comment>
<dbReference type="InterPro" id="IPR003824">
    <property type="entry name" value="UppP"/>
</dbReference>
<evidence type="ECO:0000256" key="17">
    <source>
        <dbReference type="HAMAP-Rule" id="MF_01006"/>
    </source>
</evidence>
<evidence type="ECO:0000313" key="19">
    <source>
        <dbReference type="Proteomes" id="UP000265768"/>
    </source>
</evidence>
<dbReference type="EMBL" id="QZEY01000001">
    <property type="protein sequence ID" value="RJL36041.1"/>
    <property type="molecule type" value="Genomic_DNA"/>
</dbReference>
<dbReference type="PANTHER" id="PTHR30622:SF4">
    <property type="entry name" value="UNDECAPRENYL-DIPHOSPHATASE"/>
    <property type="match status" value="1"/>
</dbReference>
<dbReference type="Proteomes" id="UP000265768">
    <property type="component" value="Unassembled WGS sequence"/>
</dbReference>
<evidence type="ECO:0000313" key="18">
    <source>
        <dbReference type="EMBL" id="RJL36041.1"/>
    </source>
</evidence>
<evidence type="ECO:0000256" key="4">
    <source>
        <dbReference type="ARBA" id="ARBA00021581"/>
    </source>
</evidence>
<evidence type="ECO:0000256" key="5">
    <source>
        <dbReference type="ARBA" id="ARBA00022475"/>
    </source>
</evidence>
<accession>A0A3A4B4F5</accession>